<feature type="signal peptide" evidence="1">
    <location>
        <begin position="1"/>
        <end position="22"/>
    </location>
</feature>
<sequence>MNRKSFAAAALLFIAAAPAAHAATNAPVAISPVVALLGSLPVLGPTVVNVVGLVGGAVSVVPVAGPLLGGVLGAPVNVGGGLPGLPSLPSISPLTGLLGTLPVVGPTVANVISVVSGVVSPVPVVGPLVGGIFGAPAGVGGNLPGLPLTPGFISGLPLVGPLLEGTLLGG</sequence>
<evidence type="ECO:0000313" key="2">
    <source>
        <dbReference type="EMBL" id="PTU32222.1"/>
    </source>
</evidence>
<keyword evidence="3" id="KW-1185">Reference proteome</keyword>
<feature type="chain" id="PRO_5015475353" evidence="1">
    <location>
        <begin position="23"/>
        <end position="170"/>
    </location>
</feature>
<evidence type="ECO:0000256" key="1">
    <source>
        <dbReference type="SAM" id="SignalP"/>
    </source>
</evidence>
<proteinExistence type="predicted"/>
<dbReference type="Proteomes" id="UP000244248">
    <property type="component" value="Unassembled WGS sequence"/>
</dbReference>
<name>A0A2T5MI17_9GAMM</name>
<dbReference type="RefSeq" id="WP_107939414.1">
    <property type="nucleotide sequence ID" value="NZ_QANS01000002.1"/>
</dbReference>
<keyword evidence="1" id="KW-0732">Signal</keyword>
<evidence type="ECO:0000313" key="3">
    <source>
        <dbReference type="Proteomes" id="UP000244248"/>
    </source>
</evidence>
<dbReference type="EMBL" id="QANS01000002">
    <property type="protein sequence ID" value="PTU32222.1"/>
    <property type="molecule type" value="Genomic_DNA"/>
</dbReference>
<protein>
    <submittedName>
        <fullName evidence="2">Uncharacterized protein</fullName>
    </submittedName>
</protein>
<accession>A0A2T5MI17</accession>
<gene>
    <name evidence="2" type="ORF">CJD38_06065</name>
</gene>
<reference evidence="2 3" key="1">
    <citation type="submission" date="2018-04" db="EMBL/GenBank/DDBJ databases">
        <title>Novel species isolated from glacier.</title>
        <authorList>
            <person name="Liu Q."/>
            <person name="Xin Y.-H."/>
        </authorList>
    </citation>
    <scope>NUCLEOTIDE SEQUENCE [LARGE SCALE GENOMIC DNA]</scope>
    <source>
        <strain evidence="2 3">GT1R17</strain>
    </source>
</reference>
<dbReference type="AlphaFoldDB" id="A0A2T5MI17"/>
<organism evidence="2 3">
    <name type="scientific">Stenotrophobium rhamnosiphilum</name>
    <dbReference type="NCBI Taxonomy" id="2029166"/>
    <lineage>
        <taxon>Bacteria</taxon>
        <taxon>Pseudomonadati</taxon>
        <taxon>Pseudomonadota</taxon>
        <taxon>Gammaproteobacteria</taxon>
        <taxon>Nevskiales</taxon>
        <taxon>Nevskiaceae</taxon>
        <taxon>Stenotrophobium</taxon>
    </lineage>
</organism>
<comment type="caution">
    <text evidence="2">The sequence shown here is derived from an EMBL/GenBank/DDBJ whole genome shotgun (WGS) entry which is preliminary data.</text>
</comment>